<organism evidence="2 3">
    <name type="scientific">Nostoc sphaeroides CCNUC1</name>
    <dbReference type="NCBI Taxonomy" id="2653204"/>
    <lineage>
        <taxon>Bacteria</taxon>
        <taxon>Bacillati</taxon>
        <taxon>Cyanobacteriota</taxon>
        <taxon>Cyanophyceae</taxon>
        <taxon>Nostocales</taxon>
        <taxon>Nostocaceae</taxon>
        <taxon>Nostoc</taxon>
    </lineage>
</organism>
<dbReference type="AlphaFoldDB" id="A0A5P8WBM6"/>
<evidence type="ECO:0000313" key="2">
    <source>
        <dbReference type="EMBL" id="QFS50187.1"/>
    </source>
</evidence>
<keyword evidence="3" id="KW-1185">Reference proteome</keyword>
<protein>
    <submittedName>
        <fullName evidence="2">Uncharacterized protein</fullName>
    </submittedName>
</protein>
<feature type="region of interest" description="Disordered" evidence="1">
    <location>
        <begin position="1"/>
        <end position="24"/>
    </location>
</feature>
<dbReference type="KEGG" id="nsh:GXM_07681"/>
<evidence type="ECO:0000256" key="1">
    <source>
        <dbReference type="SAM" id="MobiDB-lite"/>
    </source>
</evidence>
<sequence length="62" mass="7019">MQDKGFANSNAKGGKLRNASKKSHELGKSWYLSSIYMDLRPSSSSIFVTMSIFFIQKKRSLD</sequence>
<dbReference type="Proteomes" id="UP000326678">
    <property type="component" value="Chromosome Gxm2"/>
</dbReference>
<dbReference type="RefSeq" id="WP_152591291.1">
    <property type="nucleotide sequence ID" value="NZ_CP045227.1"/>
</dbReference>
<accession>A0A5P8WBM6</accession>
<proteinExistence type="predicted"/>
<evidence type="ECO:0000313" key="3">
    <source>
        <dbReference type="Proteomes" id="UP000326678"/>
    </source>
</evidence>
<name>A0A5P8WBM6_9NOSO</name>
<gene>
    <name evidence="2" type="ORF">GXM_07681</name>
</gene>
<reference evidence="2 3" key="1">
    <citation type="submission" date="2019-10" db="EMBL/GenBank/DDBJ databases">
        <title>Genomic and transcriptomic insights into the perfect genentic adaptation of a filamentous nitrogen-fixing cyanobacterium to rice fields.</title>
        <authorList>
            <person name="Chen Z."/>
        </authorList>
    </citation>
    <scope>NUCLEOTIDE SEQUENCE [LARGE SCALE GENOMIC DNA]</scope>
    <source>
        <strain evidence="2">CCNUC1</strain>
    </source>
</reference>
<dbReference type="EMBL" id="CP045227">
    <property type="protein sequence ID" value="QFS50187.1"/>
    <property type="molecule type" value="Genomic_DNA"/>
</dbReference>